<dbReference type="Proteomes" id="UP000183812">
    <property type="component" value="Unassembled WGS sequence"/>
</dbReference>
<evidence type="ECO:0000313" key="2">
    <source>
        <dbReference type="Proteomes" id="UP000183812"/>
    </source>
</evidence>
<name>A0A1G7PUX9_RHOCA</name>
<gene>
    <name evidence="1" type="ORF">SAMN04244550_03058</name>
</gene>
<accession>A0A1G7PUX9</accession>
<dbReference type="OrthoDB" id="7872854at2"/>
<sequence length="77" mass="8610">MDLFQGMLPRRPRRVLMAAVDIGQAPGMMPGWKTTKGACWVCSRCGHDEGWLFDMSDTEIRRRVPCPVCNAAGDRPC</sequence>
<dbReference type="AlphaFoldDB" id="A0A1G7PUX9"/>
<protein>
    <submittedName>
        <fullName evidence="1">Uncharacterized protein</fullName>
    </submittedName>
</protein>
<evidence type="ECO:0000313" key="1">
    <source>
        <dbReference type="EMBL" id="SDF90117.1"/>
    </source>
</evidence>
<proteinExistence type="predicted"/>
<reference evidence="1 2" key="1">
    <citation type="submission" date="2016-10" db="EMBL/GenBank/DDBJ databases">
        <authorList>
            <person name="de Groot N.N."/>
        </authorList>
    </citation>
    <scope>NUCLEOTIDE SEQUENCE [LARGE SCALE GENOMIC DNA]</scope>
    <source>
        <strain evidence="2">DSM 938 / 37b4</strain>
    </source>
</reference>
<dbReference type="EMBL" id="FNAY01000020">
    <property type="protein sequence ID" value="SDF90117.1"/>
    <property type="molecule type" value="Genomic_DNA"/>
</dbReference>
<organism evidence="1 2">
    <name type="scientific">Rhodobacter capsulatus</name>
    <name type="common">Rhodopseudomonas capsulata</name>
    <dbReference type="NCBI Taxonomy" id="1061"/>
    <lineage>
        <taxon>Bacteria</taxon>
        <taxon>Pseudomonadati</taxon>
        <taxon>Pseudomonadota</taxon>
        <taxon>Alphaproteobacteria</taxon>
        <taxon>Rhodobacterales</taxon>
        <taxon>Rhodobacter group</taxon>
        <taxon>Rhodobacter</taxon>
    </lineage>
</organism>